<evidence type="ECO:0000313" key="3">
    <source>
        <dbReference type="Proteomes" id="UP000324222"/>
    </source>
</evidence>
<gene>
    <name evidence="2" type="primary">Dus2</name>
    <name evidence="2" type="ORF">E2C01_007226</name>
</gene>
<keyword evidence="3" id="KW-1185">Reference proteome</keyword>
<sequence length="247" mass="28117">MLRELQDTPRGKAFLETQTLQEISIIWGLEDYFKSQLAKQNEGRKTLNFEMSEGKTAMPPSADHVKIVEREENGQKVVEMPIQFIRGNFHNADLPKMLLNTHVFRNQLKGPKYSHVVVDKFFSASVTVDGVKYISTLREKSKRYSEQGAAIVFLHAMGLVNKTYGFVPPEGARKYLTEVTRQTAKKDVISNETIRNNDTRLENEDTDCKKRRLEDDNPSVSLNQQETSQETDTSRNTNKSSIIDGAS</sequence>
<evidence type="ECO:0000256" key="1">
    <source>
        <dbReference type="SAM" id="MobiDB-lite"/>
    </source>
</evidence>
<proteinExistence type="predicted"/>
<name>A0A5B7CYL7_PORTR</name>
<dbReference type="Proteomes" id="UP000324222">
    <property type="component" value="Unassembled WGS sequence"/>
</dbReference>
<dbReference type="AlphaFoldDB" id="A0A5B7CYL7"/>
<dbReference type="Gene3D" id="3.30.160.20">
    <property type="match status" value="1"/>
</dbReference>
<feature type="compositionally biased region" description="Basic and acidic residues" evidence="1">
    <location>
        <begin position="201"/>
        <end position="215"/>
    </location>
</feature>
<organism evidence="2 3">
    <name type="scientific">Portunus trituberculatus</name>
    <name type="common">Swimming crab</name>
    <name type="synonym">Neptunus trituberculatus</name>
    <dbReference type="NCBI Taxonomy" id="210409"/>
    <lineage>
        <taxon>Eukaryota</taxon>
        <taxon>Metazoa</taxon>
        <taxon>Ecdysozoa</taxon>
        <taxon>Arthropoda</taxon>
        <taxon>Crustacea</taxon>
        <taxon>Multicrustacea</taxon>
        <taxon>Malacostraca</taxon>
        <taxon>Eumalacostraca</taxon>
        <taxon>Eucarida</taxon>
        <taxon>Decapoda</taxon>
        <taxon>Pleocyemata</taxon>
        <taxon>Brachyura</taxon>
        <taxon>Eubrachyura</taxon>
        <taxon>Portunoidea</taxon>
        <taxon>Portunidae</taxon>
        <taxon>Portuninae</taxon>
        <taxon>Portunus</taxon>
    </lineage>
</organism>
<feature type="compositionally biased region" description="Polar residues" evidence="1">
    <location>
        <begin position="218"/>
        <end position="241"/>
    </location>
</feature>
<dbReference type="EMBL" id="VSRR010000353">
    <property type="protein sequence ID" value="MPC14459.1"/>
    <property type="molecule type" value="Genomic_DNA"/>
</dbReference>
<comment type="caution">
    <text evidence="2">The sequence shown here is derived from an EMBL/GenBank/DDBJ whole genome shotgun (WGS) entry which is preliminary data.</text>
</comment>
<dbReference type="SUPFAM" id="SSF54768">
    <property type="entry name" value="dsRNA-binding domain-like"/>
    <property type="match status" value="1"/>
</dbReference>
<dbReference type="OrthoDB" id="10262250at2759"/>
<dbReference type="GO" id="GO:0000049">
    <property type="term" value="F:tRNA binding"/>
    <property type="evidence" value="ECO:0007669"/>
    <property type="project" value="InterPro"/>
</dbReference>
<evidence type="ECO:0000313" key="2">
    <source>
        <dbReference type="EMBL" id="MPC14459.1"/>
    </source>
</evidence>
<dbReference type="CDD" id="cd19871">
    <property type="entry name" value="DSRM_DUS2L"/>
    <property type="match status" value="1"/>
</dbReference>
<protein>
    <submittedName>
        <fullName evidence="2">tRNA-dihydrouridine(20) synthase [NAD(P)+]-like</fullName>
    </submittedName>
</protein>
<feature type="region of interest" description="Disordered" evidence="1">
    <location>
        <begin position="201"/>
        <end position="247"/>
    </location>
</feature>
<reference evidence="2 3" key="1">
    <citation type="submission" date="2019-05" db="EMBL/GenBank/DDBJ databases">
        <title>Another draft genome of Portunus trituberculatus and its Hox gene families provides insights of decapod evolution.</title>
        <authorList>
            <person name="Jeong J.-H."/>
            <person name="Song I."/>
            <person name="Kim S."/>
            <person name="Choi T."/>
            <person name="Kim D."/>
            <person name="Ryu S."/>
            <person name="Kim W."/>
        </authorList>
    </citation>
    <scope>NUCLEOTIDE SEQUENCE [LARGE SCALE GENOMIC DNA]</scope>
    <source>
        <tissue evidence="2">Muscle</tissue>
    </source>
</reference>
<dbReference type="InterPro" id="IPR044463">
    <property type="entry name" value="DUS2_DSRM"/>
</dbReference>
<accession>A0A5B7CYL7</accession>